<evidence type="ECO:0000313" key="9">
    <source>
        <dbReference type="EMBL" id="GHP00067.1"/>
    </source>
</evidence>
<gene>
    <name evidence="9" type="ORF">KSF_101140</name>
</gene>
<dbReference type="PANTHER" id="PTHR43744">
    <property type="entry name" value="ABC TRANSPORTER PERMEASE PROTEIN MG189-RELATED-RELATED"/>
    <property type="match status" value="1"/>
</dbReference>
<keyword evidence="3" id="KW-1003">Cell membrane</keyword>
<accession>A0A8J3J1V0</accession>
<dbReference type="GO" id="GO:0055085">
    <property type="term" value="P:transmembrane transport"/>
    <property type="evidence" value="ECO:0007669"/>
    <property type="project" value="InterPro"/>
</dbReference>
<keyword evidence="5 7" id="KW-1133">Transmembrane helix</keyword>
<comment type="subcellular location">
    <subcellularLocation>
        <location evidence="1 7">Cell membrane</location>
        <topology evidence="1 7">Multi-pass membrane protein</topology>
    </subcellularLocation>
</comment>
<sequence length="274" mass="29815">MSKTGRNTIIGQMVLITLMLFTLMPLVSMLSTALQPAGTIPTGISWPTAPQWHNFIDAFNVANLATLLWSSILIILGVVPVSLLIATMAGYGLGVLRVRGGQVVFLLLLLGLTIPFESLIIPLYYQMSDLGLLNTRWALILPLIGLFMPFSVFWMRTHFLSVPADITEAASIDGANSWTAFLRIQIPLAIPALSALAVLLFLWTWNQFLLAIVLVDDPSKRTMAGALGAFQGQYGTDIVLLCAGSLLIMAPTILVFIIFQRQFVKALLQGSVKG</sequence>
<comment type="caution">
    <text evidence="9">The sequence shown here is derived from an EMBL/GenBank/DDBJ whole genome shotgun (WGS) entry which is preliminary data.</text>
</comment>
<comment type="similarity">
    <text evidence="7">Belongs to the binding-protein-dependent transport system permease family.</text>
</comment>
<dbReference type="PANTHER" id="PTHR43744:SF12">
    <property type="entry name" value="ABC TRANSPORTER PERMEASE PROTEIN MG189-RELATED"/>
    <property type="match status" value="1"/>
</dbReference>
<evidence type="ECO:0000256" key="6">
    <source>
        <dbReference type="ARBA" id="ARBA00023136"/>
    </source>
</evidence>
<feature type="transmembrane region" description="Helical" evidence="7">
    <location>
        <begin position="137"/>
        <end position="155"/>
    </location>
</feature>
<evidence type="ECO:0000256" key="3">
    <source>
        <dbReference type="ARBA" id="ARBA00022475"/>
    </source>
</evidence>
<dbReference type="InterPro" id="IPR035906">
    <property type="entry name" value="MetI-like_sf"/>
</dbReference>
<proteinExistence type="inferred from homology"/>
<organism evidence="9 10">
    <name type="scientific">Reticulibacter mediterranei</name>
    <dbReference type="NCBI Taxonomy" id="2778369"/>
    <lineage>
        <taxon>Bacteria</taxon>
        <taxon>Bacillati</taxon>
        <taxon>Chloroflexota</taxon>
        <taxon>Ktedonobacteria</taxon>
        <taxon>Ktedonobacterales</taxon>
        <taxon>Reticulibacteraceae</taxon>
        <taxon>Reticulibacter</taxon>
    </lineage>
</organism>
<dbReference type="GO" id="GO:0005886">
    <property type="term" value="C:plasma membrane"/>
    <property type="evidence" value="ECO:0007669"/>
    <property type="project" value="UniProtKB-SubCell"/>
</dbReference>
<feature type="transmembrane region" description="Helical" evidence="7">
    <location>
        <begin position="186"/>
        <end position="205"/>
    </location>
</feature>
<dbReference type="Gene3D" id="1.10.3720.10">
    <property type="entry name" value="MetI-like"/>
    <property type="match status" value="1"/>
</dbReference>
<dbReference type="Pfam" id="PF00528">
    <property type="entry name" value="BPD_transp_1"/>
    <property type="match status" value="1"/>
</dbReference>
<dbReference type="SUPFAM" id="SSF161098">
    <property type="entry name" value="MetI-like"/>
    <property type="match status" value="1"/>
</dbReference>
<protein>
    <submittedName>
        <fullName evidence="9">Sugar ABC transporter permease</fullName>
    </submittedName>
</protein>
<feature type="transmembrane region" description="Helical" evidence="7">
    <location>
        <begin position="238"/>
        <end position="259"/>
    </location>
</feature>
<dbReference type="EMBL" id="BNJK01000002">
    <property type="protein sequence ID" value="GHP00067.1"/>
    <property type="molecule type" value="Genomic_DNA"/>
</dbReference>
<evidence type="ECO:0000256" key="4">
    <source>
        <dbReference type="ARBA" id="ARBA00022692"/>
    </source>
</evidence>
<dbReference type="CDD" id="cd06261">
    <property type="entry name" value="TM_PBP2"/>
    <property type="match status" value="1"/>
</dbReference>
<evidence type="ECO:0000256" key="1">
    <source>
        <dbReference type="ARBA" id="ARBA00004651"/>
    </source>
</evidence>
<keyword evidence="2 7" id="KW-0813">Transport</keyword>
<name>A0A8J3J1V0_9CHLR</name>
<feature type="transmembrane region" description="Helical" evidence="7">
    <location>
        <begin position="67"/>
        <end position="91"/>
    </location>
</feature>
<feature type="transmembrane region" description="Helical" evidence="7">
    <location>
        <begin position="12"/>
        <end position="34"/>
    </location>
</feature>
<evidence type="ECO:0000256" key="5">
    <source>
        <dbReference type="ARBA" id="ARBA00022989"/>
    </source>
</evidence>
<reference evidence="9" key="1">
    <citation type="submission" date="2020-10" db="EMBL/GenBank/DDBJ databases">
        <title>Taxonomic study of unclassified bacteria belonging to the class Ktedonobacteria.</title>
        <authorList>
            <person name="Yabe S."/>
            <person name="Wang C.M."/>
            <person name="Zheng Y."/>
            <person name="Sakai Y."/>
            <person name="Cavaletti L."/>
            <person name="Monciardini P."/>
            <person name="Donadio S."/>
        </authorList>
    </citation>
    <scope>NUCLEOTIDE SEQUENCE</scope>
    <source>
        <strain evidence="9">ID150040</strain>
    </source>
</reference>
<feature type="transmembrane region" description="Helical" evidence="7">
    <location>
        <begin position="103"/>
        <end position="125"/>
    </location>
</feature>
<evidence type="ECO:0000313" key="10">
    <source>
        <dbReference type="Proteomes" id="UP000597444"/>
    </source>
</evidence>
<evidence type="ECO:0000256" key="2">
    <source>
        <dbReference type="ARBA" id="ARBA00022448"/>
    </source>
</evidence>
<dbReference type="PROSITE" id="PS50928">
    <property type="entry name" value="ABC_TM1"/>
    <property type="match status" value="1"/>
</dbReference>
<dbReference type="RefSeq" id="WP_220210662.1">
    <property type="nucleotide sequence ID" value="NZ_BNJK01000002.1"/>
</dbReference>
<keyword evidence="4 7" id="KW-0812">Transmembrane</keyword>
<keyword evidence="10" id="KW-1185">Reference proteome</keyword>
<dbReference type="AlphaFoldDB" id="A0A8J3J1V0"/>
<dbReference type="Proteomes" id="UP000597444">
    <property type="component" value="Unassembled WGS sequence"/>
</dbReference>
<keyword evidence="6 7" id="KW-0472">Membrane</keyword>
<evidence type="ECO:0000256" key="7">
    <source>
        <dbReference type="RuleBase" id="RU363032"/>
    </source>
</evidence>
<feature type="domain" description="ABC transmembrane type-1" evidence="8">
    <location>
        <begin position="68"/>
        <end position="259"/>
    </location>
</feature>
<dbReference type="InterPro" id="IPR000515">
    <property type="entry name" value="MetI-like"/>
</dbReference>
<evidence type="ECO:0000259" key="8">
    <source>
        <dbReference type="PROSITE" id="PS50928"/>
    </source>
</evidence>